<sequence>MTSIVPTLNILCTCTECTTFLRPINPFPSLPSPTKVFVPKSIRAPSWIDKLSLSAYDIQTVTPPVRANQLTQPLSLITSTSTSTATSTSSPGYARSVFPKTLGTLRCTHTNCRVWLLQAVPRGASNMATLQWIVVLR</sequence>
<reference evidence="1" key="1">
    <citation type="submission" date="2020-01" db="EMBL/GenBank/DDBJ databases">
        <authorList>
            <consortium name="DOE Joint Genome Institute"/>
            <person name="Haridas S."/>
            <person name="Albert R."/>
            <person name="Binder M."/>
            <person name="Bloem J."/>
            <person name="Labutti K."/>
            <person name="Salamov A."/>
            <person name="Andreopoulos B."/>
            <person name="Baker S.E."/>
            <person name="Barry K."/>
            <person name="Bills G."/>
            <person name="Bluhm B.H."/>
            <person name="Cannon C."/>
            <person name="Castanera R."/>
            <person name="Culley D.E."/>
            <person name="Daum C."/>
            <person name="Ezra D."/>
            <person name="Gonzalez J.B."/>
            <person name="Henrissat B."/>
            <person name="Kuo A."/>
            <person name="Liang C."/>
            <person name="Lipzen A."/>
            <person name="Lutzoni F."/>
            <person name="Magnuson J."/>
            <person name="Mondo S."/>
            <person name="Nolan M."/>
            <person name="Ohm R."/>
            <person name="Pangilinan J."/>
            <person name="Park H.-J."/>
            <person name="Ramirez L."/>
            <person name="Alfaro M."/>
            <person name="Sun H."/>
            <person name="Tritt A."/>
            <person name="Yoshinaga Y."/>
            <person name="Zwiers L.-H."/>
            <person name="Turgeon B.G."/>
            <person name="Goodwin S.B."/>
            <person name="Spatafora J.W."/>
            <person name="Crous P.W."/>
            <person name="Grigoriev I.V."/>
        </authorList>
    </citation>
    <scope>NUCLEOTIDE SEQUENCE</scope>
    <source>
        <strain evidence="1">P77</strain>
    </source>
</reference>
<protein>
    <submittedName>
        <fullName evidence="1">Uncharacterized protein</fullName>
    </submittedName>
</protein>
<evidence type="ECO:0000313" key="2">
    <source>
        <dbReference type="Proteomes" id="UP000800040"/>
    </source>
</evidence>
<keyword evidence="2" id="KW-1185">Reference proteome</keyword>
<dbReference type="AlphaFoldDB" id="A0A6A5K9J6"/>
<dbReference type="Proteomes" id="UP000800040">
    <property type="component" value="Unassembled WGS sequence"/>
</dbReference>
<name>A0A6A5K9J6_9PLEO</name>
<dbReference type="EMBL" id="ML975308">
    <property type="protein sequence ID" value="KAF1834018.1"/>
    <property type="molecule type" value="Genomic_DNA"/>
</dbReference>
<dbReference type="OrthoDB" id="10623236at2759"/>
<accession>A0A6A5K9J6</accession>
<proteinExistence type="predicted"/>
<organism evidence="1 2">
    <name type="scientific">Decorospora gaudefroyi</name>
    <dbReference type="NCBI Taxonomy" id="184978"/>
    <lineage>
        <taxon>Eukaryota</taxon>
        <taxon>Fungi</taxon>
        <taxon>Dikarya</taxon>
        <taxon>Ascomycota</taxon>
        <taxon>Pezizomycotina</taxon>
        <taxon>Dothideomycetes</taxon>
        <taxon>Pleosporomycetidae</taxon>
        <taxon>Pleosporales</taxon>
        <taxon>Pleosporineae</taxon>
        <taxon>Pleosporaceae</taxon>
        <taxon>Decorospora</taxon>
    </lineage>
</organism>
<evidence type="ECO:0000313" key="1">
    <source>
        <dbReference type="EMBL" id="KAF1834018.1"/>
    </source>
</evidence>
<gene>
    <name evidence="1" type="ORF">BDW02DRAFT_352165</name>
</gene>